<name>A0A8E5HKM0_USTVR</name>
<dbReference type="KEGG" id="uvi:66062056"/>
<proteinExistence type="predicted"/>
<sequence>MTRSLEHGLNSRDESQSVAATANRLIRKLYQAAKPTTYPKYAFAIRRMRTVIISSSPRQHWTRAVFTTATAYTACAVLADSRYDGYLSLSSAGTSIDCEPDETLTEPNYYFHVPGVAQYDLVADFNRSVFPHGKFAPSMVMRQRQDLQSYWSTSANDLGWHRLVELPTVLWARRQPVYFPSQMNFKLWHAPPGRPPRRLSIDSAPSSAPPIFVQHIARQTNLATQPAPAPKMEIRNRGLEAQIEAIQHPFEVNIRGLTTTQPAVEYTLQEWSLQRWL</sequence>
<evidence type="ECO:0000313" key="2">
    <source>
        <dbReference type="Proteomes" id="UP000027002"/>
    </source>
</evidence>
<accession>A0A8E5HKM0</accession>
<dbReference type="OrthoDB" id="2142759at2759"/>
<dbReference type="RefSeq" id="XP_042994710.1">
    <property type="nucleotide sequence ID" value="XM_043138776.1"/>
</dbReference>
<gene>
    <name evidence="1" type="ORF">UV8b_01278</name>
</gene>
<evidence type="ECO:0000313" key="1">
    <source>
        <dbReference type="EMBL" id="QUC17037.1"/>
    </source>
</evidence>
<dbReference type="AlphaFoldDB" id="A0A8E5HKM0"/>
<dbReference type="EMBL" id="CP072753">
    <property type="protein sequence ID" value="QUC17037.1"/>
    <property type="molecule type" value="Genomic_DNA"/>
</dbReference>
<protein>
    <submittedName>
        <fullName evidence="1">Uncharacterized protein</fullName>
    </submittedName>
</protein>
<reference evidence="1" key="1">
    <citation type="submission" date="2020-03" db="EMBL/GenBank/DDBJ databases">
        <title>A mixture of massive structural variations and highly conserved coding sequences in Ustilaginoidea virens genome.</title>
        <authorList>
            <person name="Zhang K."/>
            <person name="Zhao Z."/>
            <person name="Zhang Z."/>
            <person name="Li Y."/>
            <person name="Hsiang T."/>
            <person name="Sun W."/>
        </authorList>
    </citation>
    <scope>NUCLEOTIDE SEQUENCE</scope>
    <source>
        <strain evidence="1">UV-8b</strain>
    </source>
</reference>
<organism evidence="1 2">
    <name type="scientific">Ustilaginoidea virens</name>
    <name type="common">Rice false smut fungus</name>
    <name type="synonym">Villosiclava virens</name>
    <dbReference type="NCBI Taxonomy" id="1159556"/>
    <lineage>
        <taxon>Eukaryota</taxon>
        <taxon>Fungi</taxon>
        <taxon>Dikarya</taxon>
        <taxon>Ascomycota</taxon>
        <taxon>Pezizomycotina</taxon>
        <taxon>Sordariomycetes</taxon>
        <taxon>Hypocreomycetidae</taxon>
        <taxon>Hypocreales</taxon>
        <taxon>Clavicipitaceae</taxon>
        <taxon>Ustilaginoidea</taxon>
    </lineage>
</organism>
<dbReference type="Proteomes" id="UP000027002">
    <property type="component" value="Chromosome 1"/>
</dbReference>
<dbReference type="GeneID" id="66062056"/>
<keyword evidence="2" id="KW-1185">Reference proteome</keyword>